<dbReference type="Proteomes" id="UP001248134">
    <property type="component" value="Unassembled WGS sequence"/>
</dbReference>
<evidence type="ECO:0000313" key="1">
    <source>
        <dbReference type="EMBL" id="MDR4328667.1"/>
    </source>
</evidence>
<reference evidence="1" key="1">
    <citation type="submission" date="2019-07" db="EMBL/GenBank/DDBJ databases">
        <title>Phylogenomic Reclassification of ATCC Bacillus Strains and Various Taxa within the Genus Bacillus.</title>
        <authorList>
            <person name="Riojas M.A."/>
            <person name="Frank A.M."/>
            <person name="Fenn S.L."/>
            <person name="King S.P."/>
            <person name="Brower S.M."/>
            <person name="Hazbon M.H."/>
        </authorList>
    </citation>
    <scope>NUCLEOTIDE SEQUENCE</scope>
    <source>
        <strain evidence="1">NR-12239</strain>
    </source>
</reference>
<dbReference type="AlphaFoldDB" id="A0AAJ1Z422"/>
<accession>A0AAJ1Z422</accession>
<name>A0AAJ1Z422_9BACI</name>
<organism evidence="1 2">
    <name type="scientific">Bacillus pseudomycoides</name>
    <dbReference type="NCBI Taxonomy" id="64104"/>
    <lineage>
        <taxon>Bacteria</taxon>
        <taxon>Bacillati</taxon>
        <taxon>Bacillota</taxon>
        <taxon>Bacilli</taxon>
        <taxon>Bacillales</taxon>
        <taxon>Bacillaceae</taxon>
        <taxon>Bacillus</taxon>
        <taxon>Bacillus cereus group</taxon>
    </lineage>
</organism>
<dbReference type="NCBIfam" id="NF041643">
    <property type="entry name" value="EAxFAS_anti"/>
    <property type="match status" value="1"/>
</dbReference>
<evidence type="ECO:0000313" key="2">
    <source>
        <dbReference type="Proteomes" id="UP001248134"/>
    </source>
</evidence>
<sequence>MGLLRAVYLPPNFFRKAQAARSESQGVGTPDREALFASSERAKRPEMLAARAGQCFRRILRWEYYCPQIAG</sequence>
<protein>
    <submittedName>
        <fullName evidence="1">Uncharacterized protein</fullName>
    </submittedName>
</protein>
<gene>
    <name evidence="1" type="ORF">FOS08_22960</name>
</gene>
<comment type="caution">
    <text evidence="1">The sequence shown here is derived from an EMBL/GenBank/DDBJ whole genome shotgun (WGS) entry which is preliminary data.</text>
</comment>
<dbReference type="EMBL" id="VLYX01000036">
    <property type="protein sequence ID" value="MDR4328667.1"/>
    <property type="molecule type" value="Genomic_DNA"/>
</dbReference>
<proteinExistence type="predicted"/>